<dbReference type="InterPro" id="IPR036928">
    <property type="entry name" value="AS_sf"/>
</dbReference>
<keyword evidence="4" id="KW-1185">Reference proteome</keyword>
<dbReference type="PANTHER" id="PTHR11895:SF7">
    <property type="entry name" value="GLUTAMYL-TRNA(GLN) AMIDOTRANSFERASE SUBUNIT A, MITOCHONDRIAL"/>
    <property type="match status" value="1"/>
</dbReference>
<evidence type="ECO:0000313" key="4">
    <source>
        <dbReference type="Proteomes" id="UP000799092"/>
    </source>
</evidence>
<dbReference type="EMBL" id="WJNG01000005">
    <property type="protein sequence ID" value="MRH42569.1"/>
    <property type="molecule type" value="Genomic_DNA"/>
</dbReference>
<dbReference type="PANTHER" id="PTHR11895">
    <property type="entry name" value="TRANSAMIDASE"/>
    <property type="match status" value="1"/>
</dbReference>
<accession>A0A6A8DFE4</accession>
<dbReference type="Proteomes" id="UP000799092">
    <property type="component" value="Unassembled WGS sequence"/>
</dbReference>
<organism evidence="3 4">
    <name type="scientific">Aquibacillus halophilus</name>
    <dbReference type="NCBI Taxonomy" id="930132"/>
    <lineage>
        <taxon>Bacteria</taxon>
        <taxon>Bacillati</taxon>
        <taxon>Bacillota</taxon>
        <taxon>Bacilli</taxon>
        <taxon>Bacillales</taxon>
        <taxon>Bacillaceae</taxon>
        <taxon>Aquibacillus</taxon>
    </lineage>
</organism>
<dbReference type="PROSITE" id="PS00571">
    <property type="entry name" value="AMIDASES"/>
    <property type="match status" value="1"/>
</dbReference>
<evidence type="ECO:0000313" key="3">
    <source>
        <dbReference type="EMBL" id="MRH42569.1"/>
    </source>
</evidence>
<comment type="caution">
    <text evidence="3">The sequence shown here is derived from an EMBL/GenBank/DDBJ whole genome shotgun (WGS) entry which is preliminary data.</text>
</comment>
<feature type="domain" description="Amidase" evidence="2">
    <location>
        <begin position="435"/>
        <end position="479"/>
    </location>
</feature>
<reference evidence="3" key="1">
    <citation type="submission" date="2019-11" db="EMBL/GenBank/DDBJ databases">
        <authorList>
            <person name="Li J."/>
        </authorList>
    </citation>
    <scope>NUCLEOTIDE SEQUENCE</scope>
    <source>
        <strain evidence="3">B6B</strain>
    </source>
</reference>
<gene>
    <name evidence="3" type="ORF">GH741_07715</name>
</gene>
<dbReference type="AlphaFoldDB" id="A0A6A8DFE4"/>
<proteinExistence type="inferred from homology"/>
<comment type="similarity">
    <text evidence="1">Belongs to the amidase family.</text>
</comment>
<dbReference type="Pfam" id="PF01425">
    <property type="entry name" value="Amidase"/>
    <property type="match status" value="2"/>
</dbReference>
<dbReference type="InterPro" id="IPR000120">
    <property type="entry name" value="Amidase"/>
</dbReference>
<dbReference type="InterPro" id="IPR023631">
    <property type="entry name" value="Amidase_dom"/>
</dbReference>
<sequence length="506" mass="55424">MTIVRLTGLEELDGLGLAELIKTKEIHPKELLDDSIKKLEEINPKLNAVINVMYEQAIHSIKDIDYTRQFPGVPIFLKDITQEIAGEPITSGSKAFINYKASKDTAFVKRMRDTGVLFLGQTNVPEFALMGITEPEFYGPTRNPWDSEYTPGGSSGGSAVSVATGVVAIAGANDGGGSIRIPGAYCGLFGLKPSRGRTPVGPNYGRLWQGASVDHVLTRTVRDSAAMLDELNVCEKAAAFQALPFSEKYLDYVDKPFSKKLTIAYSLISPLGTKVDQECKDAVMKAVKQLEDMGHHVEEKTAPVDGRKIANSYISMYFGEVGATFSALESILGRKVKQSDVEPSTWLLGLLGNSLSAKDFVLSLREWDKASYLMESFHHTYDFYITPTTAFPPASIGELGLSTMEKNLVKFVSTFGLGKLLSKGGFVERLTEQSLERTPFTQLANLTGQPAMTLPLHQTSNGLPCGVQFMAARGQEHHLFQMAGLFEQTSDWIDVSKNPFYQSTNS</sequence>
<name>A0A6A8DFE4_9BACI</name>
<evidence type="ECO:0000259" key="2">
    <source>
        <dbReference type="Pfam" id="PF01425"/>
    </source>
</evidence>
<feature type="domain" description="Amidase" evidence="2">
    <location>
        <begin position="30"/>
        <end position="400"/>
    </location>
</feature>
<dbReference type="GO" id="GO:0003824">
    <property type="term" value="F:catalytic activity"/>
    <property type="evidence" value="ECO:0007669"/>
    <property type="project" value="InterPro"/>
</dbReference>
<protein>
    <submittedName>
        <fullName evidence="3">Amidase</fullName>
    </submittedName>
</protein>
<dbReference type="OrthoDB" id="9811471at2"/>
<evidence type="ECO:0000256" key="1">
    <source>
        <dbReference type="ARBA" id="ARBA00009199"/>
    </source>
</evidence>
<dbReference type="Gene3D" id="3.90.1300.10">
    <property type="entry name" value="Amidase signature (AS) domain"/>
    <property type="match status" value="1"/>
</dbReference>
<dbReference type="InterPro" id="IPR020556">
    <property type="entry name" value="Amidase_CS"/>
</dbReference>
<dbReference type="SUPFAM" id="SSF75304">
    <property type="entry name" value="Amidase signature (AS) enzymes"/>
    <property type="match status" value="1"/>
</dbReference>